<dbReference type="GO" id="GO:0035556">
    <property type="term" value="P:intracellular signal transduction"/>
    <property type="evidence" value="ECO:0007669"/>
    <property type="project" value="InterPro"/>
</dbReference>
<dbReference type="Gene3D" id="1.10.167.10">
    <property type="entry name" value="Regulator of G-protein Signalling 4, domain 2"/>
    <property type="match status" value="1"/>
</dbReference>
<comment type="caution">
    <text evidence="4">The sequence shown here is derived from an EMBL/GenBank/DDBJ whole genome shotgun (WGS) entry which is preliminary data.</text>
</comment>
<dbReference type="Pfam" id="PF00615">
    <property type="entry name" value="RGS"/>
    <property type="match status" value="1"/>
</dbReference>
<name>A0A420INE7_9PEZI</name>
<dbReference type="CDD" id="cd08708">
    <property type="entry name" value="RGS_FLBA"/>
    <property type="match status" value="1"/>
</dbReference>
<dbReference type="InterPro" id="IPR016137">
    <property type="entry name" value="RGS"/>
</dbReference>
<dbReference type="PANTHER" id="PTHR10845">
    <property type="entry name" value="REGULATOR OF G PROTEIN SIGNALING"/>
    <property type="match status" value="1"/>
</dbReference>
<accession>A0A420INE7</accession>
<protein>
    <submittedName>
        <fullName evidence="4">Developmental regulator flbA</fullName>
    </submittedName>
</protein>
<dbReference type="Pfam" id="PF25889">
    <property type="entry name" value="WHD_Fungal_DR"/>
    <property type="match status" value="1"/>
</dbReference>
<dbReference type="InterPro" id="IPR058855">
    <property type="entry name" value="RGS1/SST2-like_Fungal-DR"/>
</dbReference>
<dbReference type="InterPro" id="IPR036390">
    <property type="entry name" value="WH_DNA-bd_sf"/>
</dbReference>
<keyword evidence="1" id="KW-0734">Signal transduction inhibitor</keyword>
<dbReference type="SMART" id="SM00315">
    <property type="entry name" value="RGS"/>
    <property type="match status" value="1"/>
</dbReference>
<dbReference type="InterPro" id="IPR044926">
    <property type="entry name" value="RGS_subdomain_2"/>
</dbReference>
<dbReference type="InterPro" id="IPR036305">
    <property type="entry name" value="RGS_sf"/>
</dbReference>
<dbReference type="CDD" id="cd04450">
    <property type="entry name" value="DEP_RGS7-like"/>
    <property type="match status" value="1"/>
</dbReference>
<feature type="domain" description="DEP" evidence="3">
    <location>
        <begin position="424"/>
        <end position="515"/>
    </location>
</feature>
<dbReference type="SUPFAM" id="SSF48097">
    <property type="entry name" value="Regulator of G-protein signaling, RGS"/>
    <property type="match status" value="1"/>
</dbReference>
<dbReference type="AlphaFoldDB" id="A0A420INE7"/>
<dbReference type="EMBL" id="MCBS01023001">
    <property type="protein sequence ID" value="RKF76053.1"/>
    <property type="molecule type" value="Genomic_DNA"/>
</dbReference>
<feature type="domain" description="RGS" evidence="2">
    <location>
        <begin position="551"/>
        <end position="702"/>
    </location>
</feature>
<gene>
    <name evidence="4" type="ORF">GcM1_230090</name>
</gene>
<dbReference type="InterPro" id="IPR036388">
    <property type="entry name" value="WH-like_DNA-bd_sf"/>
</dbReference>
<organism evidence="4 5">
    <name type="scientific">Golovinomyces cichoracearum</name>
    <dbReference type="NCBI Taxonomy" id="62708"/>
    <lineage>
        <taxon>Eukaryota</taxon>
        <taxon>Fungi</taxon>
        <taxon>Dikarya</taxon>
        <taxon>Ascomycota</taxon>
        <taxon>Pezizomycotina</taxon>
        <taxon>Leotiomycetes</taxon>
        <taxon>Erysiphales</taxon>
        <taxon>Erysiphaceae</taxon>
        <taxon>Golovinomyces</taxon>
    </lineage>
</organism>
<evidence type="ECO:0000259" key="2">
    <source>
        <dbReference type="PROSITE" id="PS50132"/>
    </source>
</evidence>
<sequence length="725" mass="81242">MAITSSSHGTITTATPAINCAKNPTDTLSSLPLNLVSNHWLTSLHALRASTDDVSRCCPDTPHFTKIYLSELKAKKSKFGLFNLNSTRTKTNPDVSGSCNLKLSESLLRKNPLFLTTSDSSTATYRYSDSSLLPDHPDRPAKSLRDLLFSPKASSESNFANYQFEESPRVIYRSKSLRLEANPVSKNFPNTATNWGLPRTPAGYSGHPDKMHQTSSRLLRMTTDDRPFTRDFKDLFATLVVSLPLASHRVRLSRIDHSFLSEEAINNLGSLKFSQSNRMPDPKDSSRIVTTTTTTTFSMAREMARSVCQRFLDARFIESADGKHSKDFPTKGALWQLTPKGIHVLERFCGKNGIQQKNVIDIINSPRNTMQLVILERDVGSDKLSSDRSTIEVIFRRFVGQNGPNIKPHSNNSDSDSLHEYKDSLAGVRMTGERRIGSRTFSQTFTGRAATDWLLECCTTVDRLEATEIATLFLVHGLMMCVHIDRQYLAQFGGSKREKAGIFQPTKNAIYQLTSKGKDVVDMKHREYIPEGEISGSPSKLGVSRDSNTQKLEKILNDAALRLLFRENLRDTHCEENFSFYLDVEEFIKSCQIAIKSHSNSSKKGSTSPVCLDSIKETMASAYGIYNAFLAPGSPNELNIDHMLRNQLATRMTKAVGQDGAMVESLEEVTKLFQEAQNSVFKLMASDSVPKFMKNPKYEQTLKNYDFDSIPHKHVTEREKNSSSR</sequence>
<proteinExistence type="predicted"/>
<evidence type="ECO:0000313" key="4">
    <source>
        <dbReference type="EMBL" id="RKF76053.1"/>
    </source>
</evidence>
<reference evidence="4 5" key="1">
    <citation type="journal article" date="2018" name="BMC Genomics">
        <title>Comparative genome analyses reveal sequence features reflecting distinct modes of host-adaptation between dicot and monocot powdery mildew.</title>
        <authorList>
            <person name="Wu Y."/>
            <person name="Ma X."/>
            <person name="Pan Z."/>
            <person name="Kale S.D."/>
            <person name="Song Y."/>
            <person name="King H."/>
            <person name="Zhang Q."/>
            <person name="Presley C."/>
            <person name="Deng X."/>
            <person name="Wei C.I."/>
            <person name="Xiao S."/>
        </authorList>
    </citation>
    <scope>NUCLEOTIDE SEQUENCE [LARGE SCALE GENOMIC DNA]</scope>
    <source>
        <strain evidence="4">UMSG1</strain>
    </source>
</reference>
<dbReference type="SMART" id="SM00049">
    <property type="entry name" value="DEP"/>
    <property type="match status" value="2"/>
</dbReference>
<evidence type="ECO:0000256" key="1">
    <source>
        <dbReference type="ARBA" id="ARBA00022700"/>
    </source>
</evidence>
<dbReference type="PROSITE" id="PS50186">
    <property type="entry name" value="DEP"/>
    <property type="match status" value="1"/>
</dbReference>
<dbReference type="SUPFAM" id="SSF46785">
    <property type="entry name" value="Winged helix' DNA-binding domain"/>
    <property type="match status" value="2"/>
</dbReference>
<dbReference type="PROSITE" id="PS50132">
    <property type="entry name" value="RGS"/>
    <property type="match status" value="1"/>
</dbReference>
<dbReference type="InterPro" id="IPR000591">
    <property type="entry name" value="DEP_dom"/>
</dbReference>
<evidence type="ECO:0000313" key="5">
    <source>
        <dbReference type="Proteomes" id="UP000285326"/>
    </source>
</evidence>
<dbReference type="GO" id="GO:0009968">
    <property type="term" value="P:negative regulation of signal transduction"/>
    <property type="evidence" value="ECO:0007669"/>
    <property type="project" value="UniProtKB-KW"/>
</dbReference>
<dbReference type="PANTHER" id="PTHR10845:SF192">
    <property type="entry name" value="DOUBLE HIT, ISOFORM B"/>
    <property type="match status" value="1"/>
</dbReference>
<evidence type="ECO:0000259" key="3">
    <source>
        <dbReference type="PROSITE" id="PS50186"/>
    </source>
</evidence>
<dbReference type="Gene3D" id="1.10.10.10">
    <property type="entry name" value="Winged helix-like DNA-binding domain superfamily/Winged helix DNA-binding domain"/>
    <property type="match status" value="2"/>
</dbReference>
<dbReference type="Pfam" id="PF00610">
    <property type="entry name" value="DEP"/>
    <property type="match status" value="1"/>
</dbReference>
<dbReference type="Proteomes" id="UP000285326">
    <property type="component" value="Unassembled WGS sequence"/>
</dbReference>